<dbReference type="PANTHER" id="PTHR36206:SF12">
    <property type="entry name" value="ASPERCRYPTIN BIOSYNTHESIS CLUSTER-SPECIFIC TRANSCRIPTION REGULATOR ATNN-RELATED"/>
    <property type="match status" value="1"/>
</dbReference>
<dbReference type="GO" id="GO:0000981">
    <property type="term" value="F:DNA-binding transcription factor activity, RNA polymerase II-specific"/>
    <property type="evidence" value="ECO:0007669"/>
    <property type="project" value="InterPro"/>
</dbReference>
<evidence type="ECO:0000256" key="2">
    <source>
        <dbReference type="ARBA" id="ARBA00022833"/>
    </source>
</evidence>
<evidence type="ECO:0000313" key="9">
    <source>
        <dbReference type="EMBL" id="ERF76145.1"/>
    </source>
</evidence>
<dbReference type="PANTHER" id="PTHR36206">
    <property type="entry name" value="ASPERCRYPTIN BIOSYNTHESIS CLUSTER-SPECIFIC TRANSCRIPTION REGULATOR ATNN-RELATED"/>
    <property type="match status" value="1"/>
</dbReference>
<evidence type="ECO:0000256" key="7">
    <source>
        <dbReference type="SAM" id="MobiDB-lite"/>
    </source>
</evidence>
<dbReference type="Pfam" id="PF00172">
    <property type="entry name" value="Zn_clus"/>
    <property type="match status" value="1"/>
</dbReference>
<keyword evidence="3" id="KW-0805">Transcription regulation</keyword>
<feature type="domain" description="Zn(2)-C6 fungal-type" evidence="8">
    <location>
        <begin position="52"/>
        <end position="80"/>
    </location>
</feature>
<reference evidence="10" key="1">
    <citation type="journal article" date="2014" name="BMC Genomics">
        <title>Genome characteristics reveal the impact of lichenization on lichen-forming fungus Endocarpon pusillum Hedwig (Verrucariales, Ascomycota).</title>
        <authorList>
            <person name="Wang Y.-Y."/>
            <person name="Liu B."/>
            <person name="Zhang X.-Y."/>
            <person name="Zhou Q.-M."/>
            <person name="Zhang T."/>
            <person name="Li H."/>
            <person name="Yu Y.-F."/>
            <person name="Zhang X.-L."/>
            <person name="Hao X.-Y."/>
            <person name="Wang M."/>
            <person name="Wang L."/>
            <person name="Wei J.-C."/>
        </authorList>
    </citation>
    <scope>NUCLEOTIDE SEQUENCE [LARGE SCALE GENOMIC DNA]</scope>
    <source>
        <strain evidence="10">Z07020 / HMAS-L-300199</strain>
    </source>
</reference>
<accession>U1HZ41</accession>
<dbReference type="eggNOG" id="ENOG502SQ3E">
    <property type="taxonomic scope" value="Eukaryota"/>
</dbReference>
<dbReference type="Proteomes" id="UP000019373">
    <property type="component" value="Unassembled WGS sequence"/>
</dbReference>
<dbReference type="GO" id="GO:0003677">
    <property type="term" value="F:DNA binding"/>
    <property type="evidence" value="ECO:0007669"/>
    <property type="project" value="UniProtKB-KW"/>
</dbReference>
<proteinExistence type="predicted"/>
<dbReference type="OMA" id="VFARYDI"/>
<dbReference type="Pfam" id="PF11951">
    <property type="entry name" value="Fungal_trans_2"/>
    <property type="match status" value="1"/>
</dbReference>
<evidence type="ECO:0000259" key="8">
    <source>
        <dbReference type="PROSITE" id="PS50048"/>
    </source>
</evidence>
<evidence type="ECO:0000256" key="5">
    <source>
        <dbReference type="ARBA" id="ARBA00023163"/>
    </source>
</evidence>
<dbReference type="HOGENOM" id="CLU_011409_2_2_1"/>
<evidence type="ECO:0000313" key="10">
    <source>
        <dbReference type="Proteomes" id="UP000019373"/>
    </source>
</evidence>
<dbReference type="InterPro" id="IPR001138">
    <property type="entry name" value="Zn2Cys6_DnaBD"/>
</dbReference>
<feature type="region of interest" description="Disordered" evidence="7">
    <location>
        <begin position="26"/>
        <end position="46"/>
    </location>
</feature>
<keyword evidence="5" id="KW-0804">Transcription</keyword>
<gene>
    <name evidence="9" type="ORF">EPUS_01479</name>
</gene>
<keyword evidence="6" id="KW-0539">Nucleus</keyword>
<evidence type="ECO:0000256" key="6">
    <source>
        <dbReference type="ARBA" id="ARBA00023242"/>
    </source>
</evidence>
<dbReference type="SMART" id="SM00066">
    <property type="entry name" value="GAL4"/>
    <property type="match status" value="1"/>
</dbReference>
<keyword evidence="1" id="KW-0479">Metal-binding</keyword>
<dbReference type="InterPro" id="IPR036864">
    <property type="entry name" value="Zn2-C6_fun-type_DNA-bd_sf"/>
</dbReference>
<dbReference type="OrthoDB" id="2593732at2759"/>
<evidence type="ECO:0000256" key="4">
    <source>
        <dbReference type="ARBA" id="ARBA00023125"/>
    </source>
</evidence>
<dbReference type="GeneID" id="19236535"/>
<feature type="compositionally biased region" description="Low complexity" evidence="7">
    <location>
        <begin position="26"/>
        <end position="38"/>
    </location>
</feature>
<dbReference type="PROSITE" id="PS00463">
    <property type="entry name" value="ZN2_CY6_FUNGAL_1"/>
    <property type="match status" value="1"/>
</dbReference>
<keyword evidence="10" id="KW-1185">Reference proteome</keyword>
<protein>
    <recommendedName>
        <fullName evidence="8">Zn(2)-C6 fungal-type domain-containing protein</fullName>
    </recommendedName>
</protein>
<dbReference type="AlphaFoldDB" id="U1HZ41"/>
<dbReference type="RefSeq" id="XP_007786611.1">
    <property type="nucleotide sequence ID" value="XM_007788421.1"/>
</dbReference>
<dbReference type="InterPro" id="IPR021858">
    <property type="entry name" value="Fun_TF"/>
</dbReference>
<dbReference type="SUPFAM" id="SSF57701">
    <property type="entry name" value="Zn2/Cys6 DNA-binding domain"/>
    <property type="match status" value="1"/>
</dbReference>
<keyword evidence="4" id="KW-0238">DNA-binding</keyword>
<dbReference type="InterPro" id="IPR052360">
    <property type="entry name" value="Transcr_Regulatory_Proteins"/>
</dbReference>
<evidence type="ECO:0000256" key="3">
    <source>
        <dbReference type="ARBA" id="ARBA00023015"/>
    </source>
</evidence>
<evidence type="ECO:0000256" key="1">
    <source>
        <dbReference type="ARBA" id="ARBA00022723"/>
    </source>
</evidence>
<organism evidence="9 10">
    <name type="scientific">Endocarpon pusillum (strain Z07020 / HMAS-L-300199)</name>
    <name type="common">Lichen-forming fungus</name>
    <dbReference type="NCBI Taxonomy" id="1263415"/>
    <lineage>
        <taxon>Eukaryota</taxon>
        <taxon>Fungi</taxon>
        <taxon>Dikarya</taxon>
        <taxon>Ascomycota</taxon>
        <taxon>Pezizomycotina</taxon>
        <taxon>Eurotiomycetes</taxon>
        <taxon>Chaetothyriomycetidae</taxon>
        <taxon>Verrucariales</taxon>
        <taxon>Verrucariaceae</taxon>
        <taxon>Endocarpon</taxon>
    </lineage>
</organism>
<dbReference type="CDD" id="cd00067">
    <property type="entry name" value="GAL4"/>
    <property type="match status" value="1"/>
</dbReference>
<dbReference type="GO" id="GO:0008270">
    <property type="term" value="F:zinc ion binding"/>
    <property type="evidence" value="ECO:0007669"/>
    <property type="project" value="InterPro"/>
</dbReference>
<sequence>MASQLRPFRVPERSRGDDNLALVHVNTQNTTPAAATTQPRRKRASKPKVRTGCTTCKIRRVKCDEIKPSCNRCTSTGRKCDGYEYTRDQPSSSTALTVPCPPRAPATQSQLFLPSSLSVTFPGNAKERRIFHYFQVRTVPAFAGSSELDFWNNLVLKVGQQEPVVHNAIVALSTLHEDYQNRNGRFSQDMNTDPSYREALVLYGKALRQLNDRLGKEDRMSAELALISSILFTCFEVLRRNNMSAVIHYSAGMKELARQIKKSREDEAASSQSLSAIPEFQPIPQSELDVLFRVFARYDIQACTFSKPRAEALSLHLSSQPPPFMNLTEVKIHLDNLLISVYQLIKSDLPKYRYWDASSVPPEWLVRHNEAIYTFEAWLTSIESFLQDPSPNLNPAAPTTNTSLILPPHEAKTLLGLRMQVKVALIILKTSIASPTETAFDGFLPDFVEIVTRIEDLADSLSLPEAAPLDNESTAFTMELGIIHPLFIVATKCRDQVVRRRAIKALKRAGREGVWEGPVAAVVAEWVMGTEEAGLQGSEGEVVPERTRIHDIRKDVDYEGRRVLVEAKRSMDQSGWKVWETIRESVPF</sequence>
<dbReference type="Gene3D" id="4.10.240.10">
    <property type="entry name" value="Zn(2)-C6 fungal-type DNA-binding domain"/>
    <property type="match status" value="1"/>
</dbReference>
<dbReference type="EMBL" id="KE720780">
    <property type="protein sequence ID" value="ERF76145.1"/>
    <property type="molecule type" value="Genomic_DNA"/>
</dbReference>
<name>U1HZ41_ENDPU</name>
<dbReference type="PROSITE" id="PS50048">
    <property type="entry name" value="ZN2_CY6_FUNGAL_2"/>
    <property type="match status" value="1"/>
</dbReference>
<keyword evidence="2" id="KW-0862">Zinc</keyword>